<sequence length="99" mass="10935">MHGKGKGSDVIQNGRRGHDLAAPFGALHRRQWFLRPLLKHRLRQRHQAAAAEAAVCSAGDGCRHRGVGVHQDAGNFVYVRLIVTSADPFNLIRTDIYVA</sequence>
<dbReference type="AlphaFoldDB" id="A0AAV0EWP2"/>
<keyword evidence="2" id="KW-1185">Reference proteome</keyword>
<accession>A0AAV0EWP2</accession>
<reference evidence="1" key="1">
    <citation type="submission" date="2022-07" db="EMBL/GenBank/DDBJ databases">
        <authorList>
            <person name="Macas J."/>
            <person name="Novak P."/>
            <person name="Neumann P."/>
        </authorList>
    </citation>
    <scope>NUCLEOTIDE SEQUENCE</scope>
</reference>
<proteinExistence type="predicted"/>
<evidence type="ECO:0000313" key="1">
    <source>
        <dbReference type="EMBL" id="CAH9127622.1"/>
    </source>
</evidence>
<dbReference type="Proteomes" id="UP001152523">
    <property type="component" value="Unassembled WGS sequence"/>
</dbReference>
<dbReference type="EMBL" id="CAMAPF010000948">
    <property type="protein sequence ID" value="CAH9127622.1"/>
    <property type="molecule type" value="Genomic_DNA"/>
</dbReference>
<evidence type="ECO:0000313" key="2">
    <source>
        <dbReference type="Proteomes" id="UP001152523"/>
    </source>
</evidence>
<comment type="caution">
    <text evidence="1">The sequence shown here is derived from an EMBL/GenBank/DDBJ whole genome shotgun (WGS) entry which is preliminary data.</text>
</comment>
<organism evidence="1 2">
    <name type="scientific">Cuscuta epithymum</name>
    <dbReference type="NCBI Taxonomy" id="186058"/>
    <lineage>
        <taxon>Eukaryota</taxon>
        <taxon>Viridiplantae</taxon>
        <taxon>Streptophyta</taxon>
        <taxon>Embryophyta</taxon>
        <taxon>Tracheophyta</taxon>
        <taxon>Spermatophyta</taxon>
        <taxon>Magnoliopsida</taxon>
        <taxon>eudicotyledons</taxon>
        <taxon>Gunneridae</taxon>
        <taxon>Pentapetalae</taxon>
        <taxon>asterids</taxon>
        <taxon>lamiids</taxon>
        <taxon>Solanales</taxon>
        <taxon>Convolvulaceae</taxon>
        <taxon>Cuscuteae</taxon>
        <taxon>Cuscuta</taxon>
        <taxon>Cuscuta subgen. Cuscuta</taxon>
    </lineage>
</organism>
<name>A0AAV0EWP2_9ASTE</name>
<protein>
    <submittedName>
        <fullName evidence="1">Uncharacterized protein</fullName>
    </submittedName>
</protein>
<gene>
    <name evidence="1" type="ORF">CEPIT_LOCUS28466</name>
</gene>